<dbReference type="RefSeq" id="WP_048929208.1">
    <property type="nucleotide sequence ID" value="NZ_KQ235875.1"/>
</dbReference>
<dbReference type="InterPro" id="IPR037523">
    <property type="entry name" value="VOC_core"/>
</dbReference>
<dbReference type="Proteomes" id="UP000037392">
    <property type="component" value="Unassembled WGS sequence"/>
</dbReference>
<evidence type="ECO:0000259" key="2">
    <source>
        <dbReference type="PROSITE" id="PS51819"/>
    </source>
</evidence>
<dbReference type="AlphaFoldDB" id="A0A0J9B7X2"/>
<dbReference type="PATRIC" id="fig|742734.4.peg.813"/>
<dbReference type="SUPFAM" id="SSF54593">
    <property type="entry name" value="Glyoxalase/Bleomycin resistance protein/Dihydroxybiphenyl dioxygenase"/>
    <property type="match status" value="1"/>
</dbReference>
<evidence type="ECO:0000313" key="3">
    <source>
        <dbReference type="EMBL" id="KMW08351.1"/>
    </source>
</evidence>
<dbReference type="OrthoDB" id="9815599at2"/>
<dbReference type="PROSITE" id="PS51819">
    <property type="entry name" value="VOC"/>
    <property type="match status" value="1"/>
</dbReference>
<dbReference type="GO" id="GO:0046491">
    <property type="term" value="P:L-methylmalonyl-CoA metabolic process"/>
    <property type="evidence" value="ECO:0007669"/>
    <property type="project" value="TreeGrafter"/>
</dbReference>
<dbReference type="GO" id="GO:0046872">
    <property type="term" value="F:metal ion binding"/>
    <property type="evidence" value="ECO:0007669"/>
    <property type="project" value="UniProtKB-KW"/>
</dbReference>
<dbReference type="Gene3D" id="3.10.180.10">
    <property type="entry name" value="2,3-Dihydroxybiphenyl 1,2-Dioxygenase, domain 1"/>
    <property type="match status" value="1"/>
</dbReference>
<comment type="caution">
    <text evidence="3">The sequence shown here is derived from an EMBL/GenBank/DDBJ whole genome shotgun (WGS) entry which is preliminary data.</text>
</comment>
<sequence length="147" mass="17152">MSECRFMHVGMTVSDLQQTEAFYTRYFGFKQTLDSCFKPEFFAAYESLYHLPNGTGCRFGFLEAPDGTVIELFQFSVQVPCEAAVWNKPGYHHICLRVPDIKEICQRMEEEGVEFFFKPSERGKKGEDKYWVFLKDPDGNMIELQQN</sequence>
<reference evidence="3 4" key="1">
    <citation type="submission" date="2011-04" db="EMBL/GenBank/DDBJ databases">
        <title>The Genome Sequence of Clostridium citroniae WAL-19142.</title>
        <authorList>
            <consortium name="The Broad Institute Genome Sequencing Platform"/>
            <person name="Earl A."/>
            <person name="Ward D."/>
            <person name="Feldgarden M."/>
            <person name="Gevers D."/>
            <person name="Warren Y.A."/>
            <person name="Tyrrell K.L."/>
            <person name="Citron D.M."/>
            <person name="Goldstein E.J."/>
            <person name="Daigneault M."/>
            <person name="Allen-Vercoe E."/>
            <person name="Young S.K."/>
            <person name="Zeng Q."/>
            <person name="Gargeya S."/>
            <person name="Fitzgerald M."/>
            <person name="Haas B."/>
            <person name="Abouelleil A."/>
            <person name="Alvarado L."/>
            <person name="Arachchi H.M."/>
            <person name="Berlin A."/>
            <person name="Brown A."/>
            <person name="Chapman S.B."/>
            <person name="Chen Z."/>
            <person name="Dunbar C."/>
            <person name="Freedman E."/>
            <person name="Gearin G."/>
            <person name="Gellesch M."/>
            <person name="Goldberg J."/>
            <person name="Griggs A."/>
            <person name="Gujja S."/>
            <person name="Heilman E.R."/>
            <person name="Heiman D."/>
            <person name="Howarth C."/>
            <person name="Larson L."/>
            <person name="Lui A."/>
            <person name="MacDonald P.J."/>
            <person name="Mehta T."/>
            <person name="Montmayeur A."/>
            <person name="Murphy C."/>
            <person name="Neiman D."/>
            <person name="Pearson M."/>
            <person name="Priest M."/>
            <person name="Roberts A."/>
            <person name="Saif S."/>
            <person name="Shea T."/>
            <person name="Shenoy N."/>
            <person name="Sisk P."/>
            <person name="Stolte C."/>
            <person name="Sykes S."/>
            <person name="White J."/>
            <person name="Yandava C."/>
            <person name="Wortman J."/>
            <person name="Nusbaum C."/>
            <person name="Birren B."/>
        </authorList>
    </citation>
    <scope>NUCLEOTIDE SEQUENCE [LARGE SCALE GENOMIC DNA]</scope>
    <source>
        <strain evidence="3 4">WAL-19142</strain>
    </source>
</reference>
<gene>
    <name evidence="3" type="ORF">HMPREF9470_00764</name>
</gene>
<protein>
    <recommendedName>
        <fullName evidence="2">VOC domain-containing protein</fullName>
    </recommendedName>
</protein>
<dbReference type="Pfam" id="PF00903">
    <property type="entry name" value="Glyoxalase"/>
    <property type="match status" value="1"/>
</dbReference>
<name>A0A0J9B7X2_9FIRM</name>
<dbReference type="PANTHER" id="PTHR43048">
    <property type="entry name" value="METHYLMALONYL-COA EPIMERASE"/>
    <property type="match status" value="1"/>
</dbReference>
<feature type="domain" description="VOC" evidence="2">
    <location>
        <begin position="5"/>
        <end position="147"/>
    </location>
</feature>
<dbReference type="GO" id="GO:0004493">
    <property type="term" value="F:methylmalonyl-CoA epimerase activity"/>
    <property type="evidence" value="ECO:0007669"/>
    <property type="project" value="TreeGrafter"/>
</dbReference>
<dbReference type="InterPro" id="IPR051785">
    <property type="entry name" value="MMCE/EMCE_epimerase"/>
</dbReference>
<dbReference type="InterPro" id="IPR004360">
    <property type="entry name" value="Glyas_Fos-R_dOase_dom"/>
</dbReference>
<keyword evidence="1" id="KW-0479">Metal-binding</keyword>
<dbReference type="PANTHER" id="PTHR43048:SF3">
    <property type="entry name" value="METHYLMALONYL-COA EPIMERASE, MITOCHONDRIAL"/>
    <property type="match status" value="1"/>
</dbReference>
<dbReference type="InterPro" id="IPR029068">
    <property type="entry name" value="Glyas_Bleomycin-R_OHBP_Dase"/>
</dbReference>
<evidence type="ECO:0000256" key="1">
    <source>
        <dbReference type="ARBA" id="ARBA00022723"/>
    </source>
</evidence>
<dbReference type="GeneID" id="93166334"/>
<proteinExistence type="predicted"/>
<dbReference type="EMBL" id="ADLK01000089">
    <property type="protein sequence ID" value="KMW08351.1"/>
    <property type="molecule type" value="Genomic_DNA"/>
</dbReference>
<accession>A0A0J9B7X2</accession>
<organism evidence="3 4">
    <name type="scientific">[Clostridium] citroniae WAL-19142</name>
    <dbReference type="NCBI Taxonomy" id="742734"/>
    <lineage>
        <taxon>Bacteria</taxon>
        <taxon>Bacillati</taxon>
        <taxon>Bacillota</taxon>
        <taxon>Clostridia</taxon>
        <taxon>Lachnospirales</taxon>
        <taxon>Lachnospiraceae</taxon>
        <taxon>Enterocloster</taxon>
    </lineage>
</organism>
<evidence type="ECO:0000313" key="4">
    <source>
        <dbReference type="Proteomes" id="UP000037392"/>
    </source>
</evidence>